<dbReference type="Proteomes" id="UP000245469">
    <property type="component" value="Unassembled WGS sequence"/>
</dbReference>
<reference evidence="1 2" key="1">
    <citation type="submission" date="2018-03" db="EMBL/GenBank/DDBJ databases">
        <title>Genomic Encyclopedia of Archaeal and Bacterial Type Strains, Phase II (KMG-II): from individual species to whole genera.</title>
        <authorList>
            <person name="Goeker M."/>
        </authorList>
    </citation>
    <scope>NUCLEOTIDE SEQUENCE [LARGE SCALE GENOMIC DNA]</scope>
    <source>
        <strain evidence="1 2">DSM 44889</strain>
    </source>
</reference>
<protein>
    <submittedName>
        <fullName evidence="1">Uncharacterized protein</fullName>
    </submittedName>
</protein>
<evidence type="ECO:0000313" key="1">
    <source>
        <dbReference type="EMBL" id="PWJ54565.1"/>
    </source>
</evidence>
<gene>
    <name evidence="1" type="ORF">BXY45_1067</name>
</gene>
<organism evidence="1 2">
    <name type="scientific">Quadrisphaera granulorum</name>
    <dbReference type="NCBI Taxonomy" id="317664"/>
    <lineage>
        <taxon>Bacteria</taxon>
        <taxon>Bacillati</taxon>
        <taxon>Actinomycetota</taxon>
        <taxon>Actinomycetes</taxon>
        <taxon>Kineosporiales</taxon>
        <taxon>Kineosporiaceae</taxon>
        <taxon>Quadrisphaera</taxon>
    </lineage>
</organism>
<proteinExistence type="predicted"/>
<comment type="caution">
    <text evidence="1">The sequence shown here is derived from an EMBL/GenBank/DDBJ whole genome shotgun (WGS) entry which is preliminary data.</text>
</comment>
<name>A0A316A9X2_9ACTN</name>
<dbReference type="AlphaFoldDB" id="A0A316A9X2"/>
<keyword evidence="2" id="KW-1185">Reference proteome</keyword>
<sequence length="281" mass="28851">MNRPANSQNVSADRLAVLASLRPGSATDQGWDAETHDAVRQRVLTAARSAAARPEAGRTSLINAPRANVPRRRVARHRGVTVAVAGALVLTGGGVAAAGGHLPLAFTSAFASWAEDWSMNGVHGVDSDTAERVATAPGPDGTTFTVMAAPSTTLDGADAACTVVVLERAGSLRSAGPSEFLDVLDSGCAPGLQGQPFGVASVSLVRADDAPEWTSQDLYVWTAAAGHAATAEVITADGRRWPAVSYDGTLYGWIPAPREGTALPQLIGYAADGSEVGRSDL</sequence>
<evidence type="ECO:0000313" key="2">
    <source>
        <dbReference type="Proteomes" id="UP000245469"/>
    </source>
</evidence>
<dbReference type="EMBL" id="QGDQ01000006">
    <property type="protein sequence ID" value="PWJ54565.1"/>
    <property type="molecule type" value="Genomic_DNA"/>
</dbReference>
<accession>A0A316A9X2</accession>